<reference evidence="2" key="1">
    <citation type="journal article" date="2010" name="Science">
        <title>Plasticity of animal genome architecture unmasked by rapid evolution of a pelagic tunicate.</title>
        <authorList>
            <person name="Denoeud F."/>
            <person name="Henriet S."/>
            <person name="Mungpakdee S."/>
            <person name="Aury J.M."/>
            <person name="Da Silva C."/>
            <person name="Brinkmann H."/>
            <person name="Mikhaleva J."/>
            <person name="Olsen L.C."/>
            <person name="Jubin C."/>
            <person name="Canestro C."/>
            <person name="Bouquet J.M."/>
            <person name="Danks G."/>
            <person name="Poulain J."/>
            <person name="Campsteijn C."/>
            <person name="Adamski M."/>
            <person name="Cross I."/>
            <person name="Yadetie F."/>
            <person name="Muffato M."/>
            <person name="Louis A."/>
            <person name="Butcher S."/>
            <person name="Tsagkogeorga G."/>
            <person name="Konrad A."/>
            <person name="Singh S."/>
            <person name="Jensen M.F."/>
            <person name="Cong E.H."/>
            <person name="Eikeseth-Otteraa H."/>
            <person name="Noel B."/>
            <person name="Anthouard V."/>
            <person name="Porcel B.M."/>
            <person name="Kachouri-Lafond R."/>
            <person name="Nishino A."/>
            <person name="Ugolini M."/>
            <person name="Chourrout P."/>
            <person name="Nishida H."/>
            <person name="Aasland R."/>
            <person name="Huzurbazar S."/>
            <person name="Westhof E."/>
            <person name="Delsuc F."/>
            <person name="Lehrach H."/>
            <person name="Reinhardt R."/>
            <person name="Weissenbach J."/>
            <person name="Roy S.W."/>
            <person name="Artiguenave F."/>
            <person name="Postlethwait J.H."/>
            <person name="Manak J.R."/>
            <person name="Thompson E.M."/>
            <person name="Jaillon O."/>
            <person name="Du Pasquier L."/>
            <person name="Boudinot P."/>
            <person name="Liberles D.A."/>
            <person name="Volff J.N."/>
            <person name="Philippe H."/>
            <person name="Lenhard B."/>
            <person name="Roest Crollius H."/>
            <person name="Wincker P."/>
            <person name="Chourrout D."/>
        </authorList>
    </citation>
    <scope>NUCLEOTIDE SEQUENCE [LARGE SCALE GENOMIC DNA]</scope>
</reference>
<dbReference type="AlphaFoldDB" id="E4XYC8"/>
<keyword evidence="3" id="KW-1185">Reference proteome</keyword>
<name>E4XYC8_OIKDI</name>
<feature type="compositionally biased region" description="Basic and acidic residues" evidence="1">
    <location>
        <begin position="33"/>
        <end position="43"/>
    </location>
</feature>
<accession>E4XYC8</accession>
<dbReference type="EMBL" id="FN653318">
    <property type="protein sequence ID" value="CBY14656.1"/>
    <property type="molecule type" value="Genomic_DNA"/>
</dbReference>
<evidence type="ECO:0000313" key="2">
    <source>
        <dbReference type="EMBL" id="CBY14656.1"/>
    </source>
</evidence>
<dbReference type="InParanoid" id="E4XYC8"/>
<gene>
    <name evidence="2" type="ORF">GSOID_T00009703001</name>
</gene>
<sequence length="359" mass="39932">MSANKRRGGNWSRKLPGPDVPIEEKDETISQPEKQKGWNRKIEVIPTTEDVDKKKKTDKTDVQAIENLDQPDITEALTNMTETQMIDFATAATFSPPGGTLTGGQGQAILGGNAQPSFFENMGAGAAYALGGTAAITGSCYAWRKMAGSKPVFNLALLDQDESAATTATESLLSSLISEEEAAPEKFCWREDSEMIVFFYKKELELLDDVGKIKFGLQPTSPAGYDGTFYTVRDIPYEQLFSMCVYKTDPNDSSRGLSIPVVMAFLKGRKATDYINLLNFIKEVFQETFGSPLKISYVIGDFECASRKAFVQVFKNIGLEIWQREDYDRGRQVCRSLQFTIHKMLEDHQESLSAVPNLQ</sequence>
<dbReference type="Proteomes" id="UP000001307">
    <property type="component" value="Unassembled WGS sequence"/>
</dbReference>
<organism evidence="2">
    <name type="scientific">Oikopleura dioica</name>
    <name type="common">Tunicate</name>
    <dbReference type="NCBI Taxonomy" id="34765"/>
    <lineage>
        <taxon>Eukaryota</taxon>
        <taxon>Metazoa</taxon>
        <taxon>Chordata</taxon>
        <taxon>Tunicata</taxon>
        <taxon>Appendicularia</taxon>
        <taxon>Copelata</taxon>
        <taxon>Oikopleuridae</taxon>
        <taxon>Oikopleura</taxon>
    </lineage>
</organism>
<proteinExistence type="predicted"/>
<evidence type="ECO:0000256" key="1">
    <source>
        <dbReference type="SAM" id="MobiDB-lite"/>
    </source>
</evidence>
<feature type="region of interest" description="Disordered" evidence="1">
    <location>
        <begin position="1"/>
        <end position="43"/>
    </location>
</feature>
<evidence type="ECO:0000313" key="3">
    <source>
        <dbReference type="Proteomes" id="UP000001307"/>
    </source>
</evidence>
<protein>
    <submittedName>
        <fullName evidence="2">Uncharacterized protein</fullName>
    </submittedName>
</protein>